<organism evidence="1 2">
    <name type="scientific">Byssothecium circinans</name>
    <dbReference type="NCBI Taxonomy" id="147558"/>
    <lineage>
        <taxon>Eukaryota</taxon>
        <taxon>Fungi</taxon>
        <taxon>Dikarya</taxon>
        <taxon>Ascomycota</taxon>
        <taxon>Pezizomycotina</taxon>
        <taxon>Dothideomycetes</taxon>
        <taxon>Pleosporomycetidae</taxon>
        <taxon>Pleosporales</taxon>
        <taxon>Massarineae</taxon>
        <taxon>Massarinaceae</taxon>
        <taxon>Byssothecium</taxon>
    </lineage>
</organism>
<dbReference type="Proteomes" id="UP000800035">
    <property type="component" value="Unassembled WGS sequence"/>
</dbReference>
<evidence type="ECO:0000313" key="1">
    <source>
        <dbReference type="EMBL" id="KAF1958409.1"/>
    </source>
</evidence>
<dbReference type="PROSITE" id="PS50330">
    <property type="entry name" value="UIM"/>
    <property type="match status" value="1"/>
</dbReference>
<dbReference type="InterPro" id="IPR003903">
    <property type="entry name" value="UIM_dom"/>
</dbReference>
<keyword evidence="2" id="KW-1185">Reference proteome</keyword>
<dbReference type="Gene3D" id="3.40.395.10">
    <property type="entry name" value="Adenoviral Proteinase, Chain A"/>
    <property type="match status" value="1"/>
</dbReference>
<dbReference type="EMBL" id="ML976987">
    <property type="protein sequence ID" value="KAF1958409.1"/>
    <property type="molecule type" value="Genomic_DNA"/>
</dbReference>
<dbReference type="AlphaFoldDB" id="A0A6A5U375"/>
<sequence length="312" mass="34608">MHERAKPNVATARPAVSYLPTLNRQNNSPTTRPRRYTTSWNAIDATTEKYCEPIRDYKGFLSQYPTDANTTATSASEIKYPVMDPQTSEVLQPYPAPVDKTSELDCATISPPRPAHPNQGSNGAAPTHFVDTRNGYTPGTAPMDDFNKKLHKHEYVDRLEKSKGRRYVIMAVNDGMTETRQASGDFGLHWTLLVVDIGGDTLKAMHYDPLSLGSNDQFASGVLVGLVRVCETWSFEKSCQKIGCKTAVHVRQQNTHNRAAYCEAASACGVMTWGTWRIDKKRKAEFGAAKVVNDGEEDPELQAAIAMSKEKY</sequence>
<proteinExistence type="predicted"/>
<reference evidence="1" key="1">
    <citation type="journal article" date="2020" name="Stud. Mycol.">
        <title>101 Dothideomycetes genomes: a test case for predicting lifestyles and emergence of pathogens.</title>
        <authorList>
            <person name="Haridas S."/>
            <person name="Albert R."/>
            <person name="Binder M."/>
            <person name="Bloem J."/>
            <person name="Labutti K."/>
            <person name="Salamov A."/>
            <person name="Andreopoulos B."/>
            <person name="Baker S."/>
            <person name="Barry K."/>
            <person name="Bills G."/>
            <person name="Bluhm B."/>
            <person name="Cannon C."/>
            <person name="Castanera R."/>
            <person name="Culley D."/>
            <person name="Daum C."/>
            <person name="Ezra D."/>
            <person name="Gonzalez J."/>
            <person name="Henrissat B."/>
            <person name="Kuo A."/>
            <person name="Liang C."/>
            <person name="Lipzen A."/>
            <person name="Lutzoni F."/>
            <person name="Magnuson J."/>
            <person name="Mondo S."/>
            <person name="Nolan M."/>
            <person name="Ohm R."/>
            <person name="Pangilinan J."/>
            <person name="Park H.-J."/>
            <person name="Ramirez L."/>
            <person name="Alfaro M."/>
            <person name="Sun H."/>
            <person name="Tritt A."/>
            <person name="Yoshinaga Y."/>
            <person name="Zwiers L.-H."/>
            <person name="Turgeon B."/>
            <person name="Goodwin S."/>
            <person name="Spatafora J."/>
            <person name="Crous P."/>
            <person name="Grigoriev I."/>
        </authorList>
    </citation>
    <scope>NUCLEOTIDE SEQUENCE</scope>
    <source>
        <strain evidence="1">CBS 675.92</strain>
    </source>
</reference>
<name>A0A6A5U375_9PLEO</name>
<protein>
    <recommendedName>
        <fullName evidence="3">Ubiquitin-like protease family profile domain-containing protein</fullName>
    </recommendedName>
</protein>
<accession>A0A6A5U375</accession>
<evidence type="ECO:0000313" key="2">
    <source>
        <dbReference type="Proteomes" id="UP000800035"/>
    </source>
</evidence>
<gene>
    <name evidence="1" type="ORF">CC80DRAFT_503170</name>
</gene>
<evidence type="ECO:0008006" key="3">
    <source>
        <dbReference type="Google" id="ProtNLM"/>
    </source>
</evidence>
<dbReference type="SUPFAM" id="SSF54001">
    <property type="entry name" value="Cysteine proteinases"/>
    <property type="match status" value="1"/>
</dbReference>
<dbReference type="InterPro" id="IPR038765">
    <property type="entry name" value="Papain-like_cys_pep_sf"/>
</dbReference>